<protein>
    <submittedName>
        <fullName evidence="1">Uncharacterized protein</fullName>
    </submittedName>
</protein>
<comment type="caution">
    <text evidence="1">The sequence shown here is derived from an EMBL/GenBank/DDBJ whole genome shotgun (WGS) entry which is preliminary data.</text>
</comment>
<sequence length="71" mass="8284">MYLFHRMNRKRIASLCRAIASSDRKQFKTEKQVIKIEKNMSICLDSEPSPYSFTSLTTYVTELISPAPTYF</sequence>
<gene>
    <name evidence="1" type="ORF">BpHYR1_030681</name>
</gene>
<reference evidence="1 2" key="1">
    <citation type="journal article" date="2018" name="Sci. Rep.">
        <title>Genomic signatures of local adaptation to the degree of environmental predictability in rotifers.</title>
        <authorList>
            <person name="Franch-Gras L."/>
            <person name="Hahn C."/>
            <person name="Garcia-Roger E.M."/>
            <person name="Carmona M.J."/>
            <person name="Serra M."/>
            <person name="Gomez A."/>
        </authorList>
    </citation>
    <scope>NUCLEOTIDE SEQUENCE [LARGE SCALE GENOMIC DNA]</scope>
    <source>
        <strain evidence="1">HYR1</strain>
    </source>
</reference>
<name>A0A3M7R7D0_BRAPC</name>
<accession>A0A3M7R7D0</accession>
<proteinExistence type="predicted"/>
<dbReference type="EMBL" id="REGN01004030">
    <property type="protein sequence ID" value="RNA19522.1"/>
    <property type="molecule type" value="Genomic_DNA"/>
</dbReference>
<evidence type="ECO:0000313" key="1">
    <source>
        <dbReference type="EMBL" id="RNA19522.1"/>
    </source>
</evidence>
<dbReference type="Proteomes" id="UP000276133">
    <property type="component" value="Unassembled WGS sequence"/>
</dbReference>
<dbReference type="AlphaFoldDB" id="A0A3M7R7D0"/>
<evidence type="ECO:0000313" key="2">
    <source>
        <dbReference type="Proteomes" id="UP000276133"/>
    </source>
</evidence>
<organism evidence="1 2">
    <name type="scientific">Brachionus plicatilis</name>
    <name type="common">Marine rotifer</name>
    <name type="synonym">Brachionus muelleri</name>
    <dbReference type="NCBI Taxonomy" id="10195"/>
    <lineage>
        <taxon>Eukaryota</taxon>
        <taxon>Metazoa</taxon>
        <taxon>Spiralia</taxon>
        <taxon>Gnathifera</taxon>
        <taxon>Rotifera</taxon>
        <taxon>Eurotatoria</taxon>
        <taxon>Monogononta</taxon>
        <taxon>Pseudotrocha</taxon>
        <taxon>Ploima</taxon>
        <taxon>Brachionidae</taxon>
        <taxon>Brachionus</taxon>
    </lineage>
</organism>
<keyword evidence="2" id="KW-1185">Reference proteome</keyword>